<dbReference type="PANTHER" id="PTHR39178:SF1">
    <property type="entry name" value="RIBOSOMAL-PROCESSING CYSTEINE PROTEASE PRP"/>
    <property type="match status" value="1"/>
</dbReference>
<evidence type="ECO:0000256" key="4">
    <source>
        <dbReference type="ARBA" id="ARBA00022807"/>
    </source>
</evidence>
<gene>
    <name evidence="7" type="ORF">E5259_05515</name>
    <name evidence="8" type="ORF">E5259_19185</name>
</gene>
<keyword evidence="4" id="KW-0788">Thiol protease</keyword>
<dbReference type="CDD" id="cd16332">
    <property type="entry name" value="Prp-like"/>
    <property type="match status" value="1"/>
</dbReference>
<dbReference type="GO" id="GO:0006508">
    <property type="term" value="P:proteolysis"/>
    <property type="evidence" value="ECO:0007669"/>
    <property type="project" value="UniProtKB-KW"/>
</dbReference>
<dbReference type="EMBL" id="CP039126">
    <property type="protein sequence ID" value="QMW81468.1"/>
    <property type="molecule type" value="Genomic_DNA"/>
</dbReference>
<keyword evidence="2 8" id="KW-0645">Protease</keyword>
<proteinExistence type="inferred from homology"/>
<dbReference type="Pfam" id="PF04327">
    <property type="entry name" value="Peptidase_Prp"/>
    <property type="match status" value="1"/>
</dbReference>
<keyword evidence="1" id="KW-0690">Ribosome biogenesis</keyword>
<sequence length="97" mass="10906">MRLIVVKINEERITITGHAQYAEEGKDIVCAAVSVLAQTLIRSIEWLTKDDISYSFSDGIADMRFKNLSEVSKKLMDSFFIGICMIANQYPENVTIG</sequence>
<dbReference type="SUPFAM" id="SSF118010">
    <property type="entry name" value="TM1457-like"/>
    <property type="match status" value="1"/>
</dbReference>
<evidence type="ECO:0000256" key="1">
    <source>
        <dbReference type="ARBA" id="ARBA00022517"/>
    </source>
</evidence>
<reference evidence="8 9" key="1">
    <citation type="submission" date="2019-04" db="EMBL/GenBank/DDBJ databases">
        <authorList>
            <person name="Schori C."/>
            <person name="Ahrens C."/>
        </authorList>
    </citation>
    <scope>NUCLEOTIDE SEQUENCE [LARGE SCALE GENOMIC DNA]</scope>
    <source>
        <strain evidence="8 9">DSM 2950</strain>
    </source>
</reference>
<organism evidence="8 9">
    <name type="scientific">Blautia producta</name>
    <dbReference type="NCBI Taxonomy" id="33035"/>
    <lineage>
        <taxon>Bacteria</taxon>
        <taxon>Bacillati</taxon>
        <taxon>Bacillota</taxon>
        <taxon>Clostridia</taxon>
        <taxon>Lachnospirales</taxon>
        <taxon>Lachnospiraceae</taxon>
        <taxon>Blautia</taxon>
    </lineage>
</organism>
<dbReference type="AlphaFoldDB" id="A0A7G5N3M5"/>
<dbReference type="GO" id="GO:0008234">
    <property type="term" value="F:cysteine-type peptidase activity"/>
    <property type="evidence" value="ECO:0007669"/>
    <property type="project" value="UniProtKB-KW"/>
</dbReference>
<dbReference type="InterPro" id="IPR036764">
    <property type="entry name" value="Peptidase_Prp_sf"/>
</dbReference>
<dbReference type="InterPro" id="IPR007422">
    <property type="entry name" value="Peptidase_Prp"/>
</dbReference>
<dbReference type="GO" id="GO:0042254">
    <property type="term" value="P:ribosome biogenesis"/>
    <property type="evidence" value="ECO:0007669"/>
    <property type="project" value="UniProtKB-KW"/>
</dbReference>
<protein>
    <recommendedName>
        <fullName evidence="6">Ribosomal processing cysteine protease Prp</fullName>
    </recommendedName>
</protein>
<evidence type="ECO:0000313" key="7">
    <source>
        <dbReference type="EMBL" id="QMW81312.1"/>
    </source>
</evidence>
<accession>A0A7G5N3M5</accession>
<evidence type="ECO:0000256" key="6">
    <source>
        <dbReference type="ARBA" id="ARBA00044538"/>
    </source>
</evidence>
<evidence type="ECO:0000313" key="8">
    <source>
        <dbReference type="EMBL" id="QMW81468.1"/>
    </source>
</evidence>
<dbReference type="Gene3D" id="3.30.70.1490">
    <property type="entry name" value="Cysteine protease Prp"/>
    <property type="match status" value="1"/>
</dbReference>
<comment type="similarity">
    <text evidence="5">Belongs to the Prp family.</text>
</comment>
<evidence type="ECO:0000256" key="5">
    <source>
        <dbReference type="ARBA" id="ARBA00044503"/>
    </source>
</evidence>
<keyword evidence="3" id="KW-0378">Hydrolase</keyword>
<dbReference type="EMBL" id="CP039126">
    <property type="protein sequence ID" value="QMW81312.1"/>
    <property type="molecule type" value="Genomic_DNA"/>
</dbReference>
<dbReference type="Proteomes" id="UP000515789">
    <property type="component" value="Chromosome"/>
</dbReference>
<evidence type="ECO:0000313" key="9">
    <source>
        <dbReference type="Proteomes" id="UP000515789"/>
    </source>
</evidence>
<evidence type="ECO:0000256" key="3">
    <source>
        <dbReference type="ARBA" id="ARBA00022801"/>
    </source>
</evidence>
<dbReference type="PANTHER" id="PTHR39178">
    <property type="entry name" value="HYPOTHETICAL RIBOSOME-ASSOCIATED PROTEIN"/>
    <property type="match status" value="1"/>
</dbReference>
<evidence type="ECO:0000256" key="2">
    <source>
        <dbReference type="ARBA" id="ARBA00022670"/>
    </source>
</evidence>
<name>A0A7G5N3M5_9FIRM</name>